<dbReference type="CDD" id="cd00038">
    <property type="entry name" value="CAP_ED"/>
    <property type="match status" value="1"/>
</dbReference>
<dbReference type="Pfam" id="PF00027">
    <property type="entry name" value="cNMP_binding"/>
    <property type="match status" value="1"/>
</dbReference>
<dbReference type="SUPFAM" id="SSF51206">
    <property type="entry name" value="cAMP-binding domain-like"/>
    <property type="match status" value="1"/>
</dbReference>
<dbReference type="PROSITE" id="PS50042">
    <property type="entry name" value="CNMP_BINDING_3"/>
    <property type="match status" value="1"/>
</dbReference>
<dbReference type="InterPro" id="IPR018490">
    <property type="entry name" value="cNMP-bd_dom_sf"/>
</dbReference>
<sequence>MAHEALQNCPLFSQISPAYIDRILTVLHATEQTYPTDTVLVHAGSSSSRLGIVLSGDIEAWRTGMTGSEFLSAHMTCGGVFGDLMAACGAESPVTVRTGSISRILWISYPSLPALFSHSTEPALQEACTMFLRNLIFAMATKYFALDRRLEILTLPSLRDKILYYLSHCLTPASNGGRTIPFSQSVWADYLHCDRSALSRELSRMRADGVIRTEKRTIWLCTDAPNEGETP</sequence>
<protein>
    <submittedName>
        <fullName evidence="5">Crp/Fnr family transcriptional regulator</fullName>
    </submittedName>
</protein>
<dbReference type="InterPro" id="IPR000595">
    <property type="entry name" value="cNMP-bd_dom"/>
</dbReference>
<dbReference type="SUPFAM" id="SSF46785">
    <property type="entry name" value="Winged helix' DNA-binding domain"/>
    <property type="match status" value="1"/>
</dbReference>
<reference evidence="5" key="1">
    <citation type="journal article" date="2021" name="PeerJ">
        <title>Extensive microbial diversity within the chicken gut microbiome revealed by metagenomics and culture.</title>
        <authorList>
            <person name="Gilroy R."/>
            <person name="Ravi A."/>
            <person name="Getino M."/>
            <person name="Pursley I."/>
            <person name="Horton D.L."/>
            <person name="Alikhan N.F."/>
            <person name="Baker D."/>
            <person name="Gharbi K."/>
            <person name="Hall N."/>
            <person name="Watson M."/>
            <person name="Adriaenssens E.M."/>
            <person name="Foster-Nyarko E."/>
            <person name="Jarju S."/>
            <person name="Secka A."/>
            <person name="Antonio M."/>
            <person name="Oren A."/>
            <person name="Chaudhuri R.R."/>
            <person name="La Ragione R."/>
            <person name="Hildebrand F."/>
            <person name="Pallen M.J."/>
        </authorList>
    </citation>
    <scope>NUCLEOTIDE SEQUENCE</scope>
    <source>
        <strain evidence="5">ChiBcec8-14828</strain>
    </source>
</reference>
<feature type="domain" description="Cyclic nucleotide-binding" evidence="4">
    <location>
        <begin position="11"/>
        <end position="116"/>
    </location>
</feature>
<evidence type="ECO:0000313" key="6">
    <source>
        <dbReference type="Proteomes" id="UP000824209"/>
    </source>
</evidence>
<organism evidence="5 6">
    <name type="scientific">Candidatus Ruthenibacterium avium</name>
    <dbReference type="NCBI Taxonomy" id="2838751"/>
    <lineage>
        <taxon>Bacteria</taxon>
        <taxon>Bacillati</taxon>
        <taxon>Bacillota</taxon>
        <taxon>Clostridia</taxon>
        <taxon>Eubacteriales</taxon>
        <taxon>Oscillospiraceae</taxon>
        <taxon>Ruthenibacterium</taxon>
    </lineage>
</organism>
<gene>
    <name evidence="5" type="ORF">H9943_01470</name>
</gene>
<dbReference type="GO" id="GO:0003677">
    <property type="term" value="F:DNA binding"/>
    <property type="evidence" value="ECO:0007669"/>
    <property type="project" value="UniProtKB-KW"/>
</dbReference>
<dbReference type="Pfam" id="PF13545">
    <property type="entry name" value="HTH_Crp_2"/>
    <property type="match status" value="1"/>
</dbReference>
<keyword evidence="1" id="KW-0805">Transcription regulation</keyword>
<keyword evidence="2" id="KW-0238">DNA-binding</keyword>
<evidence type="ECO:0000256" key="1">
    <source>
        <dbReference type="ARBA" id="ARBA00023015"/>
    </source>
</evidence>
<dbReference type="InterPro" id="IPR012318">
    <property type="entry name" value="HTH_CRP"/>
</dbReference>
<reference evidence="5" key="2">
    <citation type="submission" date="2021-04" db="EMBL/GenBank/DDBJ databases">
        <authorList>
            <person name="Gilroy R."/>
        </authorList>
    </citation>
    <scope>NUCLEOTIDE SEQUENCE</scope>
    <source>
        <strain evidence="5">ChiBcec8-14828</strain>
    </source>
</reference>
<keyword evidence="3" id="KW-0804">Transcription</keyword>
<dbReference type="InterPro" id="IPR014710">
    <property type="entry name" value="RmlC-like_jellyroll"/>
</dbReference>
<dbReference type="Gene3D" id="2.60.120.10">
    <property type="entry name" value="Jelly Rolls"/>
    <property type="match status" value="1"/>
</dbReference>
<evidence type="ECO:0000259" key="4">
    <source>
        <dbReference type="PROSITE" id="PS50042"/>
    </source>
</evidence>
<accession>A0A9D2S023</accession>
<evidence type="ECO:0000256" key="3">
    <source>
        <dbReference type="ARBA" id="ARBA00023163"/>
    </source>
</evidence>
<dbReference type="Proteomes" id="UP000824209">
    <property type="component" value="Unassembled WGS sequence"/>
</dbReference>
<evidence type="ECO:0000256" key="2">
    <source>
        <dbReference type="ARBA" id="ARBA00023125"/>
    </source>
</evidence>
<dbReference type="AlphaFoldDB" id="A0A9D2S023"/>
<proteinExistence type="predicted"/>
<evidence type="ECO:0000313" key="5">
    <source>
        <dbReference type="EMBL" id="HJB39047.1"/>
    </source>
</evidence>
<name>A0A9D2S023_9FIRM</name>
<dbReference type="EMBL" id="DWYA01000013">
    <property type="protein sequence ID" value="HJB39047.1"/>
    <property type="molecule type" value="Genomic_DNA"/>
</dbReference>
<dbReference type="GO" id="GO:0006355">
    <property type="term" value="P:regulation of DNA-templated transcription"/>
    <property type="evidence" value="ECO:0007669"/>
    <property type="project" value="InterPro"/>
</dbReference>
<comment type="caution">
    <text evidence="5">The sequence shown here is derived from an EMBL/GenBank/DDBJ whole genome shotgun (WGS) entry which is preliminary data.</text>
</comment>
<dbReference type="InterPro" id="IPR036390">
    <property type="entry name" value="WH_DNA-bd_sf"/>
</dbReference>